<proteinExistence type="predicted"/>
<dbReference type="AlphaFoldDB" id="A0A4Z2EYL6"/>
<reference evidence="2 3" key="1">
    <citation type="submission" date="2019-03" db="EMBL/GenBank/DDBJ databases">
        <title>First draft genome of Liparis tanakae, snailfish: a comprehensive survey of snailfish specific genes.</title>
        <authorList>
            <person name="Kim W."/>
            <person name="Song I."/>
            <person name="Jeong J.-H."/>
            <person name="Kim D."/>
            <person name="Kim S."/>
            <person name="Ryu S."/>
            <person name="Song J.Y."/>
            <person name="Lee S.K."/>
        </authorList>
    </citation>
    <scope>NUCLEOTIDE SEQUENCE [LARGE SCALE GENOMIC DNA]</scope>
    <source>
        <tissue evidence="2">Muscle</tissue>
    </source>
</reference>
<accession>A0A4Z2EYL6</accession>
<sequence length="63" mass="6664">MRGSTLIREFNVKVKPGAGEPGSLDRRRRAAEQIIISRKQGASSADNGAGGRGSDVVGRREGQ</sequence>
<keyword evidence="3" id="KW-1185">Reference proteome</keyword>
<dbReference type="EMBL" id="SRLO01002164">
    <property type="protein sequence ID" value="TNN33680.1"/>
    <property type="molecule type" value="Genomic_DNA"/>
</dbReference>
<evidence type="ECO:0000256" key="1">
    <source>
        <dbReference type="SAM" id="MobiDB-lite"/>
    </source>
</evidence>
<name>A0A4Z2EYL6_9TELE</name>
<organism evidence="2 3">
    <name type="scientific">Liparis tanakae</name>
    <name type="common">Tanaka's snailfish</name>
    <dbReference type="NCBI Taxonomy" id="230148"/>
    <lineage>
        <taxon>Eukaryota</taxon>
        <taxon>Metazoa</taxon>
        <taxon>Chordata</taxon>
        <taxon>Craniata</taxon>
        <taxon>Vertebrata</taxon>
        <taxon>Euteleostomi</taxon>
        <taxon>Actinopterygii</taxon>
        <taxon>Neopterygii</taxon>
        <taxon>Teleostei</taxon>
        <taxon>Neoteleostei</taxon>
        <taxon>Acanthomorphata</taxon>
        <taxon>Eupercaria</taxon>
        <taxon>Perciformes</taxon>
        <taxon>Cottioidei</taxon>
        <taxon>Cottales</taxon>
        <taxon>Liparidae</taxon>
        <taxon>Liparis</taxon>
    </lineage>
</organism>
<dbReference type="Proteomes" id="UP000314294">
    <property type="component" value="Unassembled WGS sequence"/>
</dbReference>
<gene>
    <name evidence="2" type="ORF">EYF80_056159</name>
</gene>
<evidence type="ECO:0000313" key="2">
    <source>
        <dbReference type="EMBL" id="TNN33680.1"/>
    </source>
</evidence>
<comment type="caution">
    <text evidence="2">The sequence shown here is derived from an EMBL/GenBank/DDBJ whole genome shotgun (WGS) entry which is preliminary data.</text>
</comment>
<feature type="region of interest" description="Disordered" evidence="1">
    <location>
        <begin position="1"/>
        <end position="63"/>
    </location>
</feature>
<evidence type="ECO:0000313" key="3">
    <source>
        <dbReference type="Proteomes" id="UP000314294"/>
    </source>
</evidence>
<protein>
    <submittedName>
        <fullName evidence="2">Uncharacterized protein</fullName>
    </submittedName>
</protein>